<evidence type="ECO:0000256" key="5">
    <source>
        <dbReference type="SAM" id="Phobius"/>
    </source>
</evidence>
<feature type="transmembrane region" description="Helical" evidence="5">
    <location>
        <begin position="64"/>
        <end position="83"/>
    </location>
</feature>
<evidence type="ECO:0000256" key="2">
    <source>
        <dbReference type="ARBA" id="ARBA00022692"/>
    </source>
</evidence>
<evidence type="ECO:0000256" key="3">
    <source>
        <dbReference type="ARBA" id="ARBA00022989"/>
    </source>
</evidence>
<feature type="domain" description="E3 ubiquitin-protein ligase DCST1-like C-terminal" evidence="7">
    <location>
        <begin position="616"/>
        <end position="648"/>
    </location>
</feature>
<comment type="subcellular location">
    <subcellularLocation>
        <location evidence="1">Membrane</location>
        <topology evidence="1">Multi-pass membrane protein</topology>
    </subcellularLocation>
</comment>
<evidence type="ECO:0000313" key="8">
    <source>
        <dbReference type="EMBL" id="KAH8371070.1"/>
    </source>
</evidence>
<feature type="transmembrane region" description="Helical" evidence="5">
    <location>
        <begin position="30"/>
        <end position="52"/>
    </location>
</feature>
<dbReference type="Pfam" id="PF07782">
    <property type="entry name" value="DC_STAMP"/>
    <property type="match status" value="1"/>
</dbReference>
<feature type="transmembrane region" description="Helical" evidence="5">
    <location>
        <begin position="343"/>
        <end position="367"/>
    </location>
</feature>
<dbReference type="AlphaFoldDB" id="A0AAD4K185"/>
<dbReference type="InterPro" id="IPR012858">
    <property type="entry name" value="DC_STAMP-like"/>
</dbReference>
<evidence type="ECO:0000259" key="6">
    <source>
        <dbReference type="Pfam" id="PF07782"/>
    </source>
</evidence>
<name>A0AAD4K185_9MUSC</name>
<keyword evidence="4 5" id="KW-0472">Membrane</keyword>
<feature type="transmembrane region" description="Helical" evidence="5">
    <location>
        <begin position="434"/>
        <end position="458"/>
    </location>
</feature>
<feature type="transmembrane region" description="Helical" evidence="5">
    <location>
        <begin position="103"/>
        <end position="121"/>
    </location>
</feature>
<dbReference type="Pfam" id="PF26039">
    <property type="entry name" value="Dcst2"/>
    <property type="match status" value="1"/>
</dbReference>
<protein>
    <recommendedName>
        <fullName evidence="10">Dendritic cell-specific transmembrane protein-like domain-containing protein</fullName>
    </recommendedName>
</protein>
<evidence type="ECO:0008006" key="10">
    <source>
        <dbReference type="Google" id="ProtNLM"/>
    </source>
</evidence>
<dbReference type="PANTHER" id="PTHR21041:SF9">
    <property type="entry name" value="DENDRITIC CELL-SPECIFIC TRANSMEMBRANE PROTEIN-LIKE DOMAIN-CONTAINING PROTEIN"/>
    <property type="match status" value="1"/>
</dbReference>
<dbReference type="EMBL" id="JAJJHW010002585">
    <property type="protein sequence ID" value="KAH8371070.1"/>
    <property type="molecule type" value="Genomic_DNA"/>
</dbReference>
<evidence type="ECO:0000259" key="7">
    <source>
        <dbReference type="Pfam" id="PF26037"/>
    </source>
</evidence>
<feature type="non-terminal residue" evidence="8">
    <location>
        <position position="1"/>
    </location>
</feature>
<dbReference type="Pfam" id="PF26037">
    <property type="entry name" value="zf-RING_DCST1_C"/>
    <property type="match status" value="1"/>
</dbReference>
<sequence>EKPEKPRKPEKNENPPSEVIEWSRIPFEDLLIYVIFGYITGIILVLLCYLLFGGEKERSDINLKWMLIVLLVLFILMICYSHTTRCIGVLLLPVLGGYRGRLLIIAWCFYLAMTGPVLNIIRNIDIMIRSLACGQGLLHSALTPMHQIMGEPVYVVEQSVYTCLSQVRSLMERLEDVLQRLETPILGLYTSYSRCGEWLRHQKNFFDNQMGTPYDRCLGAGNISVQECLIKFSGEKSMCDMEQRFAWFCSNLKDLASFFDPYMQQHQELSEQIFTRKLQVRFEVDFADLICYAGPLESFDKIRSIFAVSITFDHVQKATEDAEPSNRDTDVELGKVLDWAMRAFTICCIWLGYIIVILLVFVLLSAIYCRVNFLFNVHFMNVYLTPQFIVCNDEMARRVGYSALPLRTHEKSKYVKLSSFKHLDFEMKMTEYSWMFLIITTLQLFIICFVDVSLFWMLATMSYHSHQTADLQPPQYTKIQVDDGGMIGFMLRGLVQAFEPLSKSLFVDVQHCLPLPGPPKYLRYWEISMLCLLAWLLLPFDGYSLRARHLIMANFYPENSNERAKHTLQRLMRDRGNITNYLQCCKCCSYFHGRDLKQCLRAPYRTNLKLSPLFRHDTVRCETPKCRGIFCQTCFIESNCHCIICNPPTVYGDYNKYSEVE</sequence>
<reference evidence="8" key="1">
    <citation type="journal article" date="2021" name="Mol. Ecol. Resour.">
        <title>Phylogenomic analyses of the genus Drosophila reveals genomic signals of climate adaptation.</title>
        <authorList>
            <person name="Li F."/>
            <person name="Rane R.V."/>
            <person name="Luria V."/>
            <person name="Xiong Z."/>
            <person name="Chen J."/>
            <person name="Li Z."/>
            <person name="Catullo R.A."/>
            <person name="Griffin P.C."/>
            <person name="Schiffer M."/>
            <person name="Pearce S."/>
            <person name="Lee S.F."/>
            <person name="McElroy K."/>
            <person name="Stocker A."/>
            <person name="Shirriffs J."/>
            <person name="Cockerell F."/>
            <person name="Coppin C."/>
            <person name="Sgro C.M."/>
            <person name="Karger A."/>
            <person name="Cain J.W."/>
            <person name="Weber J.A."/>
            <person name="Santpere G."/>
            <person name="Kirschner M.W."/>
            <person name="Hoffmann A.A."/>
            <person name="Oakeshott J.G."/>
            <person name="Zhang G."/>
        </authorList>
    </citation>
    <scope>NUCLEOTIDE SEQUENCE</scope>
    <source>
        <strain evidence="8">BGI-SZ-2011g</strain>
    </source>
</reference>
<evidence type="ECO:0000313" key="9">
    <source>
        <dbReference type="Proteomes" id="UP001200034"/>
    </source>
</evidence>
<comment type="caution">
    <text evidence="8">The sequence shown here is derived from an EMBL/GenBank/DDBJ whole genome shotgun (WGS) entry which is preliminary data.</text>
</comment>
<gene>
    <name evidence="8" type="ORF">KR093_006082</name>
</gene>
<dbReference type="InterPro" id="IPR058842">
    <property type="entry name" value="DCST1_C"/>
</dbReference>
<keyword evidence="9" id="KW-1185">Reference proteome</keyword>
<evidence type="ECO:0000256" key="1">
    <source>
        <dbReference type="ARBA" id="ARBA00004141"/>
    </source>
</evidence>
<dbReference type="PANTHER" id="PTHR21041">
    <property type="entry name" value="DENDRITIC CELL-SPECIFIC TRANSMEMBRANE PROTEIN"/>
    <property type="match status" value="1"/>
</dbReference>
<feature type="domain" description="Dendritic cell-specific transmembrane protein-like" evidence="6">
    <location>
        <begin position="379"/>
        <end position="566"/>
    </location>
</feature>
<keyword evidence="2 5" id="KW-0812">Transmembrane</keyword>
<evidence type="ECO:0000256" key="4">
    <source>
        <dbReference type="ARBA" id="ARBA00023136"/>
    </source>
</evidence>
<dbReference type="GO" id="GO:0016020">
    <property type="term" value="C:membrane"/>
    <property type="evidence" value="ECO:0007669"/>
    <property type="project" value="UniProtKB-SubCell"/>
</dbReference>
<proteinExistence type="predicted"/>
<keyword evidence="3 5" id="KW-1133">Transmembrane helix</keyword>
<organism evidence="8 9">
    <name type="scientific">Drosophila rubida</name>
    <dbReference type="NCBI Taxonomy" id="30044"/>
    <lineage>
        <taxon>Eukaryota</taxon>
        <taxon>Metazoa</taxon>
        <taxon>Ecdysozoa</taxon>
        <taxon>Arthropoda</taxon>
        <taxon>Hexapoda</taxon>
        <taxon>Insecta</taxon>
        <taxon>Pterygota</taxon>
        <taxon>Neoptera</taxon>
        <taxon>Endopterygota</taxon>
        <taxon>Diptera</taxon>
        <taxon>Brachycera</taxon>
        <taxon>Muscomorpha</taxon>
        <taxon>Ephydroidea</taxon>
        <taxon>Drosophilidae</taxon>
        <taxon>Drosophila</taxon>
    </lineage>
</organism>
<dbReference type="Proteomes" id="UP001200034">
    <property type="component" value="Unassembled WGS sequence"/>
</dbReference>
<dbReference type="InterPro" id="IPR051856">
    <property type="entry name" value="CSR-E3_Ligase_Protein"/>
</dbReference>
<accession>A0AAD4K185</accession>